<dbReference type="EMBL" id="FQNC01000013">
    <property type="protein sequence ID" value="SGY15491.1"/>
    <property type="molecule type" value="Genomic_DNA"/>
</dbReference>
<feature type="signal peptide" evidence="1">
    <location>
        <begin position="1"/>
        <end position="17"/>
    </location>
</feature>
<accession>A0A2X0NP53</accession>
<evidence type="ECO:0000313" key="2">
    <source>
        <dbReference type="EMBL" id="SGY15491.1"/>
    </source>
</evidence>
<dbReference type="Gene3D" id="1.10.490.10">
    <property type="entry name" value="Globins"/>
    <property type="match status" value="1"/>
</dbReference>
<gene>
    <name evidence="2" type="primary">BQ5605_C013g07383</name>
    <name evidence="2" type="ORF">BQ5605_C013G07383</name>
</gene>
<reference evidence="2 3" key="1">
    <citation type="submission" date="2016-11" db="EMBL/GenBank/DDBJ databases">
        <authorList>
            <person name="Jaros S."/>
            <person name="Januszkiewicz K."/>
            <person name="Wedrychowicz H."/>
        </authorList>
    </citation>
    <scope>NUCLEOTIDE SEQUENCE [LARGE SCALE GENOMIC DNA]</scope>
</reference>
<keyword evidence="3" id="KW-1185">Reference proteome</keyword>
<dbReference type="Proteomes" id="UP000249464">
    <property type="component" value="Unassembled WGS sequence"/>
</dbReference>
<evidence type="ECO:0000256" key="1">
    <source>
        <dbReference type="SAM" id="SignalP"/>
    </source>
</evidence>
<keyword evidence="1" id="KW-0732">Signal</keyword>
<sequence>MLFKSFVTLALAAGSFAQRPTNTSICDYYTTALLKNNTGANQLVSCTSCMLLTLLVNTAVIGNYSSINVGVAVPGILNPNGTYNGTAVNLVPYFSGALASTNRGGNSGVSVNFLDGGGAVPLMNNTAANSNSTNQYKLLTHLYEFFGVLLGCTQLGSTYQPYSGNKSMYEVHKFMTLDPSEMNYFITQVALSAASFGVAEADIQAAGSALNTLFNYRCSPPVPQNVSAALAGTLQSICTESTCPLDPNSNCTAQAAVSNPVAANSTNNGSASATSAMGGATSAMGSATGSSTGSATAAAATTTKAASGANQVKAAGAVGIIGAAVALLL</sequence>
<dbReference type="STRING" id="796604.A0A2X0NP53"/>
<dbReference type="InterPro" id="IPR012292">
    <property type="entry name" value="Globin/Proto"/>
</dbReference>
<protein>
    <submittedName>
        <fullName evidence="2">BQ5605_C013g07383 protein</fullName>
    </submittedName>
</protein>
<dbReference type="GO" id="GO:0019825">
    <property type="term" value="F:oxygen binding"/>
    <property type="evidence" value="ECO:0007669"/>
    <property type="project" value="InterPro"/>
</dbReference>
<dbReference type="GO" id="GO:0020037">
    <property type="term" value="F:heme binding"/>
    <property type="evidence" value="ECO:0007669"/>
    <property type="project" value="InterPro"/>
</dbReference>
<proteinExistence type="predicted"/>
<feature type="chain" id="PRO_5015839993" evidence="1">
    <location>
        <begin position="18"/>
        <end position="329"/>
    </location>
</feature>
<organism evidence="2 3">
    <name type="scientific">Microbotryum silenes-dioicae</name>
    <dbReference type="NCBI Taxonomy" id="796604"/>
    <lineage>
        <taxon>Eukaryota</taxon>
        <taxon>Fungi</taxon>
        <taxon>Dikarya</taxon>
        <taxon>Basidiomycota</taxon>
        <taxon>Pucciniomycotina</taxon>
        <taxon>Microbotryomycetes</taxon>
        <taxon>Microbotryales</taxon>
        <taxon>Microbotryaceae</taxon>
        <taxon>Microbotryum</taxon>
    </lineage>
</organism>
<evidence type="ECO:0000313" key="3">
    <source>
        <dbReference type="Proteomes" id="UP000249464"/>
    </source>
</evidence>
<name>A0A2X0NP53_9BASI</name>
<dbReference type="AlphaFoldDB" id="A0A2X0NP53"/>